<dbReference type="InterPro" id="IPR036388">
    <property type="entry name" value="WH-like_DNA-bd_sf"/>
</dbReference>
<dbReference type="Gene3D" id="3.30.420.40">
    <property type="match status" value="2"/>
</dbReference>
<accession>A0A2J6X7P8</accession>
<dbReference type="AlphaFoldDB" id="A0A2J6X7P8"/>
<dbReference type="SUPFAM" id="SSF53067">
    <property type="entry name" value="Actin-like ATPase domain"/>
    <property type="match status" value="1"/>
</dbReference>
<evidence type="ECO:0008006" key="4">
    <source>
        <dbReference type="Google" id="ProtNLM"/>
    </source>
</evidence>
<dbReference type="InterPro" id="IPR000600">
    <property type="entry name" value="ROK"/>
</dbReference>
<name>A0A2J6X7P8_9BACT</name>
<protein>
    <recommendedName>
        <fullName evidence="4">ROK family transcriptional regulator</fullName>
    </recommendedName>
</protein>
<evidence type="ECO:0000313" key="2">
    <source>
        <dbReference type="EMBL" id="PMP83068.1"/>
    </source>
</evidence>
<dbReference type="PANTHER" id="PTHR18964">
    <property type="entry name" value="ROK (REPRESSOR, ORF, KINASE) FAMILY"/>
    <property type="match status" value="1"/>
</dbReference>
<dbReference type="PROSITE" id="PS01125">
    <property type="entry name" value="ROK"/>
    <property type="match status" value="1"/>
</dbReference>
<reference evidence="2 3" key="1">
    <citation type="submission" date="2018-01" db="EMBL/GenBank/DDBJ databases">
        <title>Metagenomic assembled genomes from two thermal pools in the Uzon Caldera, Kamchatka, Russia.</title>
        <authorList>
            <person name="Wilkins L."/>
            <person name="Ettinger C."/>
        </authorList>
    </citation>
    <scope>NUCLEOTIDE SEQUENCE [LARGE SCALE GENOMIC DNA]</scope>
    <source>
        <strain evidence="2">ARK-10</strain>
    </source>
</reference>
<sequence length="362" mass="40069">MNKEIRYENTFKTVKILMEKRISRVDLAKATGLTTAGIGKIVKNLIDLGIVKEKERISRNVGKPPTLLEIVPESIHVVGIGIGRDRIESCLTDSKGKILDHVSSSFDNLESLVNTLYENVDSIFKNAKRNSIEIKAIGVGIPGIVNKRKGFSEKTTKFGNFENILLNKILKDRYKVEVYVENDADMAAIGEKWFGGGIHLNNLIYFLIDSGIGAGIVINGSIYQGEMGYAGEIGHSLVTKDGQINYFEDVYGLDVILKSAQKFYPDLKSIQDFNKMIAKKDDRALKIFEDFSREIASLVLFASNVTGIQNIFIGGKSVEFGNVLLQSIIEITDKFSFPNHKLNVQFSHLGDISIPLGSATQA</sequence>
<dbReference type="SUPFAM" id="SSF46785">
    <property type="entry name" value="Winged helix' DNA-binding domain"/>
    <property type="match status" value="1"/>
</dbReference>
<dbReference type="InterPro" id="IPR049874">
    <property type="entry name" value="ROK_cs"/>
</dbReference>
<dbReference type="Proteomes" id="UP000236910">
    <property type="component" value="Unassembled WGS sequence"/>
</dbReference>
<evidence type="ECO:0000256" key="1">
    <source>
        <dbReference type="ARBA" id="ARBA00006479"/>
    </source>
</evidence>
<dbReference type="EMBL" id="PNIX01000141">
    <property type="protein sequence ID" value="PMP83068.1"/>
    <property type="molecule type" value="Genomic_DNA"/>
</dbReference>
<comment type="caution">
    <text evidence="2">The sequence shown here is derived from an EMBL/GenBank/DDBJ whole genome shotgun (WGS) entry which is preliminary data.</text>
</comment>
<organism evidence="2 3">
    <name type="scientific">Caldisericum exile</name>
    <dbReference type="NCBI Taxonomy" id="693075"/>
    <lineage>
        <taxon>Bacteria</taxon>
        <taxon>Pseudomonadati</taxon>
        <taxon>Caldisericota/Cryosericota group</taxon>
        <taxon>Caldisericota</taxon>
        <taxon>Caldisericia</taxon>
        <taxon>Caldisericales</taxon>
        <taxon>Caldisericaceae</taxon>
        <taxon>Caldisericum</taxon>
    </lineage>
</organism>
<dbReference type="Pfam" id="PF00480">
    <property type="entry name" value="ROK"/>
    <property type="match status" value="1"/>
</dbReference>
<dbReference type="PANTHER" id="PTHR18964:SF149">
    <property type="entry name" value="BIFUNCTIONAL UDP-N-ACETYLGLUCOSAMINE 2-EPIMERASE_N-ACETYLMANNOSAMINE KINASE"/>
    <property type="match status" value="1"/>
</dbReference>
<dbReference type="InterPro" id="IPR036390">
    <property type="entry name" value="WH_DNA-bd_sf"/>
</dbReference>
<evidence type="ECO:0000313" key="3">
    <source>
        <dbReference type="Proteomes" id="UP000236910"/>
    </source>
</evidence>
<gene>
    <name evidence="2" type="ORF">C0175_02520</name>
</gene>
<comment type="similarity">
    <text evidence="1">Belongs to the ROK (NagC/XylR) family.</text>
</comment>
<dbReference type="Gene3D" id="1.10.10.10">
    <property type="entry name" value="Winged helix-like DNA-binding domain superfamily/Winged helix DNA-binding domain"/>
    <property type="match status" value="1"/>
</dbReference>
<dbReference type="InterPro" id="IPR043129">
    <property type="entry name" value="ATPase_NBD"/>
</dbReference>
<proteinExistence type="inferred from homology"/>
<feature type="non-terminal residue" evidence="2">
    <location>
        <position position="362"/>
    </location>
</feature>